<evidence type="ECO:0000313" key="2">
    <source>
        <dbReference type="EMBL" id="APG95148.1"/>
    </source>
</evidence>
<name>A0A1L3LYJ2_9HYPH</name>
<feature type="region of interest" description="Disordered" evidence="1">
    <location>
        <begin position="35"/>
        <end position="70"/>
    </location>
</feature>
<evidence type="ECO:0000313" key="3">
    <source>
        <dbReference type="Proteomes" id="UP000182306"/>
    </source>
</evidence>
<feature type="compositionally biased region" description="Basic and acidic residues" evidence="1">
    <location>
        <begin position="53"/>
        <end position="63"/>
    </location>
</feature>
<keyword evidence="3" id="KW-1185">Reference proteome</keyword>
<dbReference type="EMBL" id="CP013110">
    <property type="protein sequence ID" value="APG95148.1"/>
    <property type="molecule type" value="Genomic_DNA"/>
</dbReference>
<organism evidence="2 3">
    <name type="scientific">Sinorhizobium americanum</name>
    <dbReference type="NCBI Taxonomy" id="194963"/>
    <lineage>
        <taxon>Bacteria</taxon>
        <taxon>Pseudomonadati</taxon>
        <taxon>Pseudomonadota</taxon>
        <taxon>Alphaproteobacteria</taxon>
        <taxon>Hyphomicrobiales</taxon>
        <taxon>Rhizobiaceae</taxon>
        <taxon>Sinorhizobium/Ensifer group</taxon>
        <taxon>Sinorhizobium</taxon>
    </lineage>
</organism>
<dbReference type="KEGG" id="same:SAMCFNEI73_pC1444"/>
<feature type="compositionally biased region" description="Polar residues" evidence="1">
    <location>
        <begin position="35"/>
        <end position="50"/>
    </location>
</feature>
<geneLocation type="plasmid" evidence="2 3">
    <name>C</name>
</geneLocation>
<proteinExistence type="predicted"/>
<accession>A0A1L3LYJ2</accession>
<keyword evidence="2" id="KW-0614">Plasmid</keyword>
<reference evidence="2 3" key="1">
    <citation type="submission" date="2015-10" db="EMBL/GenBank/DDBJ databases">
        <title>Genomic differences between typical nodule nitrogen-fixing rhizobial strains and those coming from bean seeds.</title>
        <authorList>
            <person name="Peralta H."/>
            <person name="Aguilar-Vera A."/>
            <person name="Diaz R."/>
            <person name="Mora Y."/>
            <person name="Martinez-Batallar G."/>
            <person name="Salazar E."/>
            <person name="Vargas-Lagunas C."/>
            <person name="Encarnacion S."/>
            <person name="Girard L."/>
            <person name="Mora J."/>
        </authorList>
    </citation>
    <scope>NUCLEOTIDE SEQUENCE [LARGE SCALE GENOMIC DNA]</scope>
    <source>
        <strain evidence="2 3">CFNEI 73</strain>
        <plasmid evidence="2 3">C</plasmid>
    </source>
</reference>
<protein>
    <submittedName>
        <fullName evidence="2">Uncharacterized protein</fullName>
    </submittedName>
</protein>
<gene>
    <name evidence="2" type="ORF">SAMCFNEI73_pC1444</name>
</gene>
<dbReference type="AlphaFoldDB" id="A0A1L3LYJ2"/>
<evidence type="ECO:0000256" key="1">
    <source>
        <dbReference type="SAM" id="MobiDB-lite"/>
    </source>
</evidence>
<dbReference type="Proteomes" id="UP000182306">
    <property type="component" value="Plasmid C"/>
</dbReference>
<sequence>MVRFKHRRSSAAIQLFHNFNVFTDGSFFFYSPSCEQNQSPGPIPHGTSQWRAPHHDREFDAPPRRRHDRS</sequence>